<keyword evidence="13" id="KW-1185">Reference proteome</keyword>
<keyword evidence="2" id="KW-0217">Developmental protein</keyword>
<keyword evidence="3 10" id="KW-0245">EGF-like domain</keyword>
<evidence type="ECO:0000256" key="7">
    <source>
        <dbReference type="ARBA" id="ARBA00022989"/>
    </source>
</evidence>
<evidence type="ECO:0000256" key="9">
    <source>
        <dbReference type="ARBA" id="ARBA00023157"/>
    </source>
</evidence>
<accession>A0A8C7AQE1</accession>
<dbReference type="Gene3D" id="2.10.25.10">
    <property type="entry name" value="Laminin"/>
    <property type="match status" value="1"/>
</dbReference>
<evidence type="ECO:0000313" key="13">
    <source>
        <dbReference type="Proteomes" id="UP000694425"/>
    </source>
</evidence>
<dbReference type="GO" id="GO:0016020">
    <property type="term" value="C:membrane"/>
    <property type="evidence" value="ECO:0007669"/>
    <property type="project" value="UniProtKB-SubCell"/>
</dbReference>
<evidence type="ECO:0000256" key="3">
    <source>
        <dbReference type="ARBA" id="ARBA00022536"/>
    </source>
</evidence>
<evidence type="ECO:0000256" key="2">
    <source>
        <dbReference type="ARBA" id="ARBA00022473"/>
    </source>
</evidence>
<keyword evidence="4" id="KW-0812">Transmembrane</keyword>
<dbReference type="GeneTree" id="ENSGT01110000271528"/>
<dbReference type="PANTHER" id="PTHR24049">
    <property type="entry name" value="CRUMBS FAMILY MEMBER"/>
    <property type="match status" value="1"/>
</dbReference>
<dbReference type="PROSITE" id="PS00022">
    <property type="entry name" value="EGF_1"/>
    <property type="match status" value="1"/>
</dbReference>
<dbReference type="Proteomes" id="UP000694425">
    <property type="component" value="Unplaced"/>
</dbReference>
<keyword evidence="6" id="KW-0677">Repeat</keyword>
<evidence type="ECO:0000256" key="1">
    <source>
        <dbReference type="ARBA" id="ARBA00004479"/>
    </source>
</evidence>
<reference evidence="12" key="1">
    <citation type="submission" date="2025-08" db="UniProtKB">
        <authorList>
            <consortium name="Ensembl"/>
        </authorList>
    </citation>
    <scope>IDENTIFICATION</scope>
</reference>
<evidence type="ECO:0000256" key="4">
    <source>
        <dbReference type="ARBA" id="ARBA00022692"/>
    </source>
</evidence>
<reference evidence="12" key="2">
    <citation type="submission" date="2025-09" db="UniProtKB">
        <authorList>
            <consortium name="Ensembl"/>
        </authorList>
    </citation>
    <scope>IDENTIFICATION</scope>
</reference>
<name>A0A8C7AQE1_NEOVI</name>
<keyword evidence="7" id="KW-1133">Transmembrane helix</keyword>
<dbReference type="Pfam" id="PF00008">
    <property type="entry name" value="EGF"/>
    <property type="match status" value="1"/>
</dbReference>
<dbReference type="PROSITE" id="PS01186">
    <property type="entry name" value="EGF_2"/>
    <property type="match status" value="1"/>
</dbReference>
<dbReference type="SMART" id="SM00181">
    <property type="entry name" value="EGF"/>
    <property type="match status" value="1"/>
</dbReference>
<feature type="disulfide bond" evidence="10">
    <location>
        <begin position="48"/>
        <end position="57"/>
    </location>
</feature>
<feature type="domain" description="EGF-like" evidence="11">
    <location>
        <begin position="19"/>
        <end position="58"/>
    </location>
</feature>
<organism evidence="12 13">
    <name type="scientific">Neovison vison</name>
    <name type="common">American mink</name>
    <name type="synonym">Mustela vison</name>
    <dbReference type="NCBI Taxonomy" id="452646"/>
    <lineage>
        <taxon>Eukaryota</taxon>
        <taxon>Metazoa</taxon>
        <taxon>Chordata</taxon>
        <taxon>Craniata</taxon>
        <taxon>Vertebrata</taxon>
        <taxon>Euteleostomi</taxon>
        <taxon>Mammalia</taxon>
        <taxon>Eutheria</taxon>
        <taxon>Laurasiatheria</taxon>
        <taxon>Carnivora</taxon>
        <taxon>Caniformia</taxon>
        <taxon>Musteloidea</taxon>
        <taxon>Mustelidae</taxon>
        <taxon>Mustelinae</taxon>
        <taxon>Neogale</taxon>
    </lineage>
</organism>
<comment type="subcellular location">
    <subcellularLocation>
        <location evidence="1">Membrane</location>
        <topology evidence="1">Single-pass type I membrane protein</topology>
    </subcellularLocation>
</comment>
<protein>
    <recommendedName>
        <fullName evidence="11">EGF-like domain-containing protein</fullName>
    </recommendedName>
</protein>
<evidence type="ECO:0000256" key="5">
    <source>
        <dbReference type="ARBA" id="ARBA00022729"/>
    </source>
</evidence>
<keyword evidence="9 10" id="KW-1015">Disulfide bond</keyword>
<dbReference type="GO" id="GO:0032502">
    <property type="term" value="P:developmental process"/>
    <property type="evidence" value="ECO:0007669"/>
    <property type="project" value="UniProtKB-ARBA"/>
</dbReference>
<comment type="caution">
    <text evidence="10">Lacks conserved residue(s) required for the propagation of feature annotation.</text>
</comment>
<dbReference type="AlphaFoldDB" id="A0A8C7AQE1"/>
<keyword evidence="8" id="KW-0472">Membrane</keyword>
<dbReference type="FunFam" id="2.10.25.10:FF:000347">
    <property type="entry name" value="delta-like protein 3"/>
    <property type="match status" value="1"/>
</dbReference>
<dbReference type="InterPro" id="IPR000742">
    <property type="entry name" value="EGF"/>
</dbReference>
<evidence type="ECO:0000256" key="8">
    <source>
        <dbReference type="ARBA" id="ARBA00023136"/>
    </source>
</evidence>
<evidence type="ECO:0000256" key="10">
    <source>
        <dbReference type="PROSITE-ProRule" id="PRU00076"/>
    </source>
</evidence>
<keyword evidence="5" id="KW-0732">Signal</keyword>
<dbReference type="Ensembl" id="ENSNVIT00000011300.1">
    <property type="protein sequence ID" value="ENSNVIP00000009663.1"/>
    <property type="gene ID" value="ENSNVIG00000007647.1"/>
</dbReference>
<dbReference type="PROSITE" id="PS50026">
    <property type="entry name" value="EGF_3"/>
    <property type="match status" value="1"/>
</dbReference>
<sequence length="102" mass="10275">SPTNVDAWRAGLGLSAPSLGVTCADGPCFNGGLCVGGADPDSAYICHCPPGFQGSNCEKRVDRCSLKPCRNGEVGRPGREGPCVVSGQQRGLAQTALGGNLG</sequence>
<evidence type="ECO:0000256" key="6">
    <source>
        <dbReference type="ARBA" id="ARBA00022737"/>
    </source>
</evidence>
<dbReference type="CDD" id="cd00054">
    <property type="entry name" value="EGF_CA"/>
    <property type="match status" value="1"/>
</dbReference>
<evidence type="ECO:0000259" key="11">
    <source>
        <dbReference type="PROSITE" id="PS50026"/>
    </source>
</evidence>
<dbReference type="PRINTS" id="PR00010">
    <property type="entry name" value="EGFBLOOD"/>
</dbReference>
<dbReference type="InterPro" id="IPR051022">
    <property type="entry name" value="Notch_Cell-Fate_Det"/>
</dbReference>
<evidence type="ECO:0000313" key="12">
    <source>
        <dbReference type="Ensembl" id="ENSNVIP00000009663.1"/>
    </source>
</evidence>
<dbReference type="SUPFAM" id="SSF57196">
    <property type="entry name" value="EGF/Laminin"/>
    <property type="match status" value="1"/>
</dbReference>
<proteinExistence type="predicted"/>